<organism evidence="1 2">
    <name type="scientific">Phtheirospermum japonicum</name>
    <dbReference type="NCBI Taxonomy" id="374723"/>
    <lineage>
        <taxon>Eukaryota</taxon>
        <taxon>Viridiplantae</taxon>
        <taxon>Streptophyta</taxon>
        <taxon>Embryophyta</taxon>
        <taxon>Tracheophyta</taxon>
        <taxon>Spermatophyta</taxon>
        <taxon>Magnoliopsida</taxon>
        <taxon>eudicotyledons</taxon>
        <taxon>Gunneridae</taxon>
        <taxon>Pentapetalae</taxon>
        <taxon>asterids</taxon>
        <taxon>lamiids</taxon>
        <taxon>Lamiales</taxon>
        <taxon>Orobanchaceae</taxon>
        <taxon>Orobanchaceae incertae sedis</taxon>
        <taxon>Phtheirospermum</taxon>
    </lineage>
</organism>
<dbReference type="UniPathway" id="UPA00378"/>
<evidence type="ECO:0000313" key="1">
    <source>
        <dbReference type="EMBL" id="GFP92610.1"/>
    </source>
</evidence>
<reference evidence="1" key="1">
    <citation type="submission" date="2020-07" db="EMBL/GenBank/DDBJ databases">
        <title>Ethylene signaling mediates host invasion by parasitic plants.</title>
        <authorList>
            <person name="Yoshida S."/>
        </authorList>
    </citation>
    <scope>NUCLEOTIDE SEQUENCE</scope>
    <source>
        <strain evidence="1">Okayama</strain>
    </source>
</reference>
<accession>A0A830BYR4</accession>
<comment type="caution">
    <text evidence="1">The sequence shown here is derived from an EMBL/GenBank/DDBJ whole genome shotgun (WGS) entry which is preliminary data.</text>
</comment>
<evidence type="ECO:0000313" key="2">
    <source>
        <dbReference type="Proteomes" id="UP000653305"/>
    </source>
</evidence>
<protein>
    <submittedName>
        <fullName evidence="1">Probable beta-1 3-galactosyltransferase 11</fullName>
    </submittedName>
</protein>
<dbReference type="EMBL" id="BMAC01000284">
    <property type="protein sequence ID" value="GFP92610.1"/>
    <property type="molecule type" value="Genomic_DNA"/>
</dbReference>
<keyword evidence="1" id="KW-0808">Transferase</keyword>
<dbReference type="Proteomes" id="UP000653305">
    <property type="component" value="Unassembled WGS sequence"/>
</dbReference>
<sequence>MHSKSHVFHRPVSSLVAHSLDSVEIYSENSRKEFGAPRNADSKKTSPQNLRLVLRTFAHDDVSVGSWFIGVDVKHVDEGKFCCSSWSSDCEKLIETTLQRLHSIRASPCKGKSLSEPGFDPGTCGLWAHHASAAPL</sequence>
<name>A0A830BYR4_9LAMI</name>
<proteinExistence type="predicted"/>
<dbReference type="OrthoDB" id="1748314at2759"/>
<keyword evidence="1" id="KW-0328">Glycosyltransferase</keyword>
<dbReference type="GO" id="GO:0016757">
    <property type="term" value="F:glycosyltransferase activity"/>
    <property type="evidence" value="ECO:0007669"/>
    <property type="project" value="UniProtKB-KW"/>
</dbReference>
<dbReference type="AlphaFoldDB" id="A0A830BYR4"/>
<gene>
    <name evidence="1" type="ORF">PHJA_001405200</name>
</gene>
<keyword evidence="2" id="KW-1185">Reference proteome</keyword>